<dbReference type="RefSeq" id="WP_278005610.1">
    <property type="nucleotide sequence ID" value="NZ_JARSBN010000004.1"/>
</dbReference>
<dbReference type="PROSITE" id="PS51257">
    <property type="entry name" value="PROKAR_LIPOPROTEIN"/>
    <property type="match status" value="1"/>
</dbReference>
<accession>A0ABT6G296</accession>
<keyword evidence="2" id="KW-1185">Reference proteome</keyword>
<reference evidence="1 2" key="1">
    <citation type="submission" date="2023-03" db="EMBL/GenBank/DDBJ databases">
        <title>Strain YYF002 represents a novel species in the genus Winogradskyella isolated from seawater.</title>
        <authorList>
            <person name="Fu Z.-Y."/>
        </authorList>
    </citation>
    <scope>NUCLEOTIDE SEQUENCE [LARGE SCALE GENOMIC DNA]</scope>
    <source>
        <strain evidence="1 2">YYF002</strain>
    </source>
</reference>
<proteinExistence type="predicted"/>
<protein>
    <recommendedName>
        <fullName evidence="3">Lipoprotein</fullName>
    </recommendedName>
</protein>
<gene>
    <name evidence="1" type="ORF">P7122_09820</name>
</gene>
<comment type="caution">
    <text evidence="1">The sequence shown here is derived from an EMBL/GenBank/DDBJ whole genome shotgun (WGS) entry which is preliminary data.</text>
</comment>
<dbReference type="EMBL" id="JARSBN010000004">
    <property type="protein sequence ID" value="MDG4716170.1"/>
    <property type="molecule type" value="Genomic_DNA"/>
</dbReference>
<name>A0ABT6G296_9FLAO</name>
<evidence type="ECO:0000313" key="1">
    <source>
        <dbReference type="EMBL" id="MDG4716170.1"/>
    </source>
</evidence>
<dbReference type="Proteomes" id="UP001529085">
    <property type="component" value="Unassembled WGS sequence"/>
</dbReference>
<sequence>MKKIAIILLTLVSFLSCKNDTKPETNLEDNRAKSYDQNDGYITIKGEFVYDENQNAAVFQSPNGTIYSVVVDDNMHQLNKEVKPFKENLYTSVPVTVRVKKIKNTNPNIEWEYALEIKDILKVEKPNTNKEDVIKLSN</sequence>
<evidence type="ECO:0008006" key="3">
    <source>
        <dbReference type="Google" id="ProtNLM"/>
    </source>
</evidence>
<evidence type="ECO:0000313" key="2">
    <source>
        <dbReference type="Proteomes" id="UP001529085"/>
    </source>
</evidence>
<organism evidence="1 2">
    <name type="scientific">Winogradskyella marincola</name>
    <dbReference type="NCBI Taxonomy" id="3037795"/>
    <lineage>
        <taxon>Bacteria</taxon>
        <taxon>Pseudomonadati</taxon>
        <taxon>Bacteroidota</taxon>
        <taxon>Flavobacteriia</taxon>
        <taxon>Flavobacteriales</taxon>
        <taxon>Flavobacteriaceae</taxon>
        <taxon>Winogradskyella</taxon>
    </lineage>
</organism>